<dbReference type="AlphaFoldDB" id="A0A8H3LYE1"/>
<comment type="subcellular location">
    <subcellularLocation>
        <location evidence="1">Host cell</location>
    </subcellularLocation>
    <subcellularLocation>
        <location evidence="2">Secreted</location>
    </subcellularLocation>
</comment>
<accession>A0A8H3LYE1</accession>
<evidence type="ECO:0000313" key="5">
    <source>
        <dbReference type="EMBL" id="GES94616.1"/>
    </source>
</evidence>
<keyword evidence="3" id="KW-0964">Secreted</keyword>
<evidence type="ECO:0000259" key="4">
    <source>
        <dbReference type="Pfam" id="PF20147"/>
    </source>
</evidence>
<gene>
    <name evidence="5" type="ORF">RCL2_002134300</name>
</gene>
<dbReference type="OrthoDB" id="2435829at2759"/>
<dbReference type="GO" id="GO:0043657">
    <property type="term" value="C:host cell"/>
    <property type="evidence" value="ECO:0007669"/>
    <property type="project" value="UniProtKB-SubCell"/>
</dbReference>
<proteinExistence type="predicted"/>
<evidence type="ECO:0000313" key="6">
    <source>
        <dbReference type="Proteomes" id="UP000615446"/>
    </source>
</evidence>
<organism evidence="5 6">
    <name type="scientific">Rhizophagus clarus</name>
    <dbReference type="NCBI Taxonomy" id="94130"/>
    <lineage>
        <taxon>Eukaryota</taxon>
        <taxon>Fungi</taxon>
        <taxon>Fungi incertae sedis</taxon>
        <taxon>Mucoromycota</taxon>
        <taxon>Glomeromycotina</taxon>
        <taxon>Glomeromycetes</taxon>
        <taxon>Glomerales</taxon>
        <taxon>Glomeraceae</taxon>
        <taxon>Rhizophagus</taxon>
    </lineage>
</organism>
<dbReference type="Proteomes" id="UP000615446">
    <property type="component" value="Unassembled WGS sequence"/>
</dbReference>
<reference evidence="5" key="1">
    <citation type="submission" date="2019-10" db="EMBL/GenBank/DDBJ databases">
        <title>Conservation and host-specific expression of non-tandemly repeated heterogenous ribosome RNA gene in arbuscular mycorrhizal fungi.</title>
        <authorList>
            <person name="Maeda T."/>
            <person name="Kobayashi Y."/>
            <person name="Nakagawa T."/>
            <person name="Ezawa T."/>
            <person name="Yamaguchi K."/>
            <person name="Bino T."/>
            <person name="Nishimoto Y."/>
            <person name="Shigenobu S."/>
            <person name="Kawaguchi M."/>
        </authorList>
    </citation>
    <scope>NUCLEOTIDE SEQUENCE</scope>
    <source>
        <strain evidence="5">HR1</strain>
    </source>
</reference>
<name>A0A8H3LYE1_9GLOM</name>
<feature type="domain" description="Crinkler effector protein N-terminal" evidence="4">
    <location>
        <begin position="3"/>
        <end position="123"/>
    </location>
</feature>
<dbReference type="EMBL" id="BLAL01000236">
    <property type="protein sequence ID" value="GES94616.1"/>
    <property type="molecule type" value="Genomic_DNA"/>
</dbReference>
<evidence type="ECO:0000256" key="2">
    <source>
        <dbReference type="ARBA" id="ARBA00004613"/>
    </source>
</evidence>
<protein>
    <recommendedName>
        <fullName evidence="4">Crinkler effector protein N-terminal domain-containing protein</fullName>
    </recommendedName>
</protein>
<comment type="caution">
    <text evidence="5">The sequence shown here is derived from an EMBL/GenBank/DDBJ whole genome shotgun (WGS) entry which is preliminary data.</text>
</comment>
<evidence type="ECO:0000256" key="3">
    <source>
        <dbReference type="ARBA" id="ARBA00022525"/>
    </source>
</evidence>
<evidence type="ECO:0000256" key="1">
    <source>
        <dbReference type="ARBA" id="ARBA00004340"/>
    </source>
</evidence>
<dbReference type="GO" id="GO:0005576">
    <property type="term" value="C:extracellular region"/>
    <property type="evidence" value="ECO:0007669"/>
    <property type="project" value="UniProtKB-SubCell"/>
</dbReference>
<dbReference type="InterPro" id="IPR045379">
    <property type="entry name" value="Crinkler_N"/>
</dbReference>
<dbReference type="Pfam" id="PF20147">
    <property type="entry name" value="Crinkler"/>
    <property type="match status" value="1"/>
</dbReference>
<sequence length="159" mass="18099">MMLSLNCLILGQAFEKSLTENIGEIYKDDDGIVIKFSKFTISNFKEKLFCREEVKVIFQNTGEMDLWKVDGKKVEEEKDNLKEFTVDDIKDKLGGVMMAGRNKLKSYFGKISEEEEEDIHVFIVSTPTGPSQQGVPRVEDILEFVLKDAIPLTSQTHTV</sequence>